<proteinExistence type="predicted"/>
<gene>
    <name evidence="1" type="ORF">PIBRA_LOCUS10428</name>
</gene>
<protein>
    <submittedName>
        <fullName evidence="1">Uncharacterized protein</fullName>
    </submittedName>
</protein>
<evidence type="ECO:0000313" key="2">
    <source>
        <dbReference type="Proteomes" id="UP001152562"/>
    </source>
</evidence>
<dbReference type="EMBL" id="CALOZG010000040">
    <property type="protein sequence ID" value="CAH4034224.1"/>
    <property type="molecule type" value="Genomic_DNA"/>
</dbReference>
<organism evidence="1 2">
    <name type="scientific">Pieris brassicae</name>
    <name type="common">White butterfly</name>
    <name type="synonym">Large white butterfly</name>
    <dbReference type="NCBI Taxonomy" id="7116"/>
    <lineage>
        <taxon>Eukaryota</taxon>
        <taxon>Metazoa</taxon>
        <taxon>Ecdysozoa</taxon>
        <taxon>Arthropoda</taxon>
        <taxon>Hexapoda</taxon>
        <taxon>Insecta</taxon>
        <taxon>Pterygota</taxon>
        <taxon>Neoptera</taxon>
        <taxon>Endopterygota</taxon>
        <taxon>Lepidoptera</taxon>
        <taxon>Glossata</taxon>
        <taxon>Ditrysia</taxon>
        <taxon>Papilionoidea</taxon>
        <taxon>Pieridae</taxon>
        <taxon>Pierinae</taxon>
        <taxon>Pieris</taxon>
    </lineage>
</organism>
<reference evidence="1" key="1">
    <citation type="submission" date="2022-05" db="EMBL/GenBank/DDBJ databases">
        <authorList>
            <person name="Okamura Y."/>
        </authorList>
    </citation>
    <scope>NUCLEOTIDE SEQUENCE</scope>
</reference>
<keyword evidence="2" id="KW-1185">Reference proteome</keyword>
<comment type="caution">
    <text evidence="1">The sequence shown here is derived from an EMBL/GenBank/DDBJ whole genome shotgun (WGS) entry which is preliminary data.</text>
</comment>
<dbReference type="AlphaFoldDB" id="A0A9P0TQJ4"/>
<sequence>MKVVKKLKGNEDSEEEEYFCIGWFEPYSNSRAIEKWVQSLECKHWAHEAYTGGATFLCLPQLLPLILLKNQLSSTPCFNSPRYEYLNCLAPGHSAFRCNLPLSCRICKARHHSLLHKSTKANASASLELKLPMTLPQKEEKTLATMSNEHDQ</sequence>
<evidence type="ECO:0000313" key="1">
    <source>
        <dbReference type="EMBL" id="CAH4034224.1"/>
    </source>
</evidence>
<name>A0A9P0TQJ4_PIEBR</name>
<accession>A0A9P0TQJ4</accession>
<dbReference type="Proteomes" id="UP001152562">
    <property type="component" value="Unassembled WGS sequence"/>
</dbReference>